<evidence type="ECO:0000313" key="3">
    <source>
        <dbReference type="EMBL" id="EMP42234.1"/>
    </source>
</evidence>
<keyword evidence="4" id="KW-1185">Reference proteome</keyword>
<feature type="region of interest" description="Disordered" evidence="1">
    <location>
        <begin position="1"/>
        <end position="21"/>
    </location>
</feature>
<dbReference type="Proteomes" id="UP000031443">
    <property type="component" value="Unassembled WGS sequence"/>
</dbReference>
<proteinExistence type="predicted"/>
<accession>M7BYD1</accession>
<evidence type="ECO:0000313" key="4">
    <source>
        <dbReference type="Proteomes" id="UP000031443"/>
    </source>
</evidence>
<evidence type="ECO:0000256" key="1">
    <source>
        <dbReference type="SAM" id="MobiDB-lite"/>
    </source>
</evidence>
<gene>
    <name evidence="3" type="ORF">UY3_00499</name>
</gene>
<feature type="transmembrane region" description="Helical" evidence="2">
    <location>
        <begin position="61"/>
        <end position="86"/>
    </location>
</feature>
<dbReference type="EMBL" id="KB476634">
    <property type="protein sequence ID" value="EMP42234.1"/>
    <property type="molecule type" value="Genomic_DNA"/>
</dbReference>
<keyword evidence="2" id="KW-0472">Membrane</keyword>
<sequence>MSDASETLAGRAPSARGKQQQGFVARYASPNKHNGVEKQKSLFGAAKKFHLVKHLYYAKTFLDISFVDALGMFLVSLLLWYTVAIVDSTNNDLLHSEIVNVKTCLILLLFHQFFMATTSLASHTYQL</sequence>
<feature type="transmembrane region" description="Helical" evidence="2">
    <location>
        <begin position="98"/>
        <end position="121"/>
    </location>
</feature>
<reference evidence="4" key="1">
    <citation type="journal article" date="2013" name="Nat. Genet.">
        <title>The draft genomes of soft-shell turtle and green sea turtle yield insights into the development and evolution of the turtle-specific body plan.</title>
        <authorList>
            <person name="Wang Z."/>
            <person name="Pascual-Anaya J."/>
            <person name="Zadissa A."/>
            <person name="Li W."/>
            <person name="Niimura Y."/>
            <person name="Huang Z."/>
            <person name="Li C."/>
            <person name="White S."/>
            <person name="Xiong Z."/>
            <person name="Fang D."/>
            <person name="Wang B."/>
            <person name="Ming Y."/>
            <person name="Chen Y."/>
            <person name="Zheng Y."/>
            <person name="Kuraku S."/>
            <person name="Pignatelli M."/>
            <person name="Herrero J."/>
            <person name="Beal K."/>
            <person name="Nozawa M."/>
            <person name="Li Q."/>
            <person name="Wang J."/>
            <person name="Zhang H."/>
            <person name="Yu L."/>
            <person name="Shigenobu S."/>
            <person name="Wang J."/>
            <person name="Liu J."/>
            <person name="Flicek P."/>
            <person name="Searle S."/>
            <person name="Wang J."/>
            <person name="Kuratani S."/>
            <person name="Yin Y."/>
            <person name="Aken B."/>
            <person name="Zhang G."/>
            <person name="Irie N."/>
        </authorList>
    </citation>
    <scope>NUCLEOTIDE SEQUENCE [LARGE SCALE GENOMIC DNA]</scope>
</reference>
<name>M7BYD1_CHEMY</name>
<protein>
    <submittedName>
        <fullName evidence="3">Uncharacterized protein</fullName>
    </submittedName>
</protein>
<keyword evidence="2" id="KW-0812">Transmembrane</keyword>
<organism evidence="3 4">
    <name type="scientific">Chelonia mydas</name>
    <name type="common">Green sea-turtle</name>
    <name type="synonym">Chelonia agassizi</name>
    <dbReference type="NCBI Taxonomy" id="8469"/>
    <lineage>
        <taxon>Eukaryota</taxon>
        <taxon>Metazoa</taxon>
        <taxon>Chordata</taxon>
        <taxon>Craniata</taxon>
        <taxon>Vertebrata</taxon>
        <taxon>Euteleostomi</taxon>
        <taxon>Archelosauria</taxon>
        <taxon>Testudinata</taxon>
        <taxon>Testudines</taxon>
        <taxon>Cryptodira</taxon>
        <taxon>Durocryptodira</taxon>
        <taxon>Americhelydia</taxon>
        <taxon>Chelonioidea</taxon>
        <taxon>Cheloniidae</taxon>
        <taxon>Chelonia</taxon>
    </lineage>
</organism>
<evidence type="ECO:0000256" key="2">
    <source>
        <dbReference type="SAM" id="Phobius"/>
    </source>
</evidence>
<keyword evidence="2" id="KW-1133">Transmembrane helix</keyword>
<dbReference type="AlphaFoldDB" id="M7BYD1"/>